<feature type="domain" description="Oxidoreductase FAD/NAD(P)-binding" evidence="1">
    <location>
        <begin position="5"/>
        <end position="109"/>
    </location>
</feature>
<dbReference type="SUPFAM" id="SSF52343">
    <property type="entry name" value="Ferredoxin reductase-like, C-terminal NADP-linked domain"/>
    <property type="match status" value="1"/>
</dbReference>
<dbReference type="Gene3D" id="3.40.50.80">
    <property type="entry name" value="Nucleotide-binding domain of ferredoxin-NADP reductase (FNR) module"/>
    <property type="match status" value="1"/>
</dbReference>
<proteinExistence type="predicted"/>
<dbReference type="InterPro" id="IPR001433">
    <property type="entry name" value="OxRdtase_FAD/NAD-bd"/>
</dbReference>
<evidence type="ECO:0000313" key="2">
    <source>
        <dbReference type="EMBL" id="SVE29799.1"/>
    </source>
</evidence>
<sequence>PIVCIAGGSGLAPMVSILHGVAEIDGNTHKPILYYGARTVDDVVCKEYVDTIPGFSSDQQFIPIISESGPQWMGATGFVHEYLAQRLGDDCKDFEYYIAGPPPMVDAVRRHLILDRRIPAEQLHYDRFY</sequence>
<name>A0A383CCL2_9ZZZZ</name>
<dbReference type="PRINTS" id="PR00410">
    <property type="entry name" value="PHEHYDRXLASE"/>
</dbReference>
<dbReference type="Pfam" id="PF00175">
    <property type="entry name" value="NAD_binding_1"/>
    <property type="match status" value="1"/>
</dbReference>
<dbReference type="InterPro" id="IPR050415">
    <property type="entry name" value="MRET"/>
</dbReference>
<organism evidence="2">
    <name type="scientific">marine metagenome</name>
    <dbReference type="NCBI Taxonomy" id="408172"/>
    <lineage>
        <taxon>unclassified sequences</taxon>
        <taxon>metagenomes</taxon>
        <taxon>ecological metagenomes</taxon>
    </lineage>
</organism>
<dbReference type="PANTHER" id="PTHR47354">
    <property type="entry name" value="NADH OXIDOREDUCTASE HCR"/>
    <property type="match status" value="1"/>
</dbReference>
<dbReference type="InterPro" id="IPR039261">
    <property type="entry name" value="FNR_nucleotide-bd"/>
</dbReference>
<reference evidence="2" key="1">
    <citation type="submission" date="2018-05" db="EMBL/GenBank/DDBJ databases">
        <authorList>
            <person name="Lanie J.A."/>
            <person name="Ng W.-L."/>
            <person name="Kazmierczak K.M."/>
            <person name="Andrzejewski T.M."/>
            <person name="Davidsen T.M."/>
            <person name="Wayne K.J."/>
            <person name="Tettelin H."/>
            <person name="Glass J.I."/>
            <person name="Rusch D."/>
            <person name="Podicherti R."/>
            <person name="Tsui H.-C.T."/>
            <person name="Winkler M.E."/>
        </authorList>
    </citation>
    <scope>NUCLEOTIDE SEQUENCE</scope>
</reference>
<dbReference type="PANTHER" id="PTHR47354:SF5">
    <property type="entry name" value="PROTEIN RFBI"/>
    <property type="match status" value="1"/>
</dbReference>
<dbReference type="GO" id="GO:0016491">
    <property type="term" value="F:oxidoreductase activity"/>
    <property type="evidence" value="ECO:0007669"/>
    <property type="project" value="InterPro"/>
</dbReference>
<feature type="non-terminal residue" evidence="2">
    <location>
        <position position="1"/>
    </location>
</feature>
<gene>
    <name evidence="2" type="ORF">METZ01_LOCUS482653</name>
</gene>
<accession>A0A383CCL2</accession>
<dbReference type="EMBL" id="UINC01207629">
    <property type="protein sequence ID" value="SVE29799.1"/>
    <property type="molecule type" value="Genomic_DNA"/>
</dbReference>
<evidence type="ECO:0000259" key="1">
    <source>
        <dbReference type="Pfam" id="PF00175"/>
    </source>
</evidence>
<dbReference type="AlphaFoldDB" id="A0A383CCL2"/>
<protein>
    <recommendedName>
        <fullName evidence="1">Oxidoreductase FAD/NAD(P)-binding domain-containing protein</fullName>
    </recommendedName>
</protein>